<feature type="region of interest" description="Disordered" evidence="4">
    <location>
        <begin position="733"/>
        <end position="758"/>
    </location>
</feature>
<evidence type="ECO:0000256" key="4">
    <source>
        <dbReference type="SAM" id="MobiDB-lite"/>
    </source>
</evidence>
<protein>
    <submittedName>
        <fullName evidence="7">Uncharacterized protein</fullName>
    </submittedName>
</protein>
<evidence type="ECO:0000259" key="5">
    <source>
        <dbReference type="Pfam" id="PF24809"/>
    </source>
</evidence>
<dbReference type="InterPro" id="IPR015943">
    <property type="entry name" value="WD40/YVTN_repeat-like_dom_sf"/>
</dbReference>
<dbReference type="InterPro" id="IPR036322">
    <property type="entry name" value="WD40_repeat_dom_sf"/>
</dbReference>
<feature type="domain" description="Nephrocystin 3-like N-terminal" evidence="6">
    <location>
        <begin position="258"/>
        <end position="401"/>
    </location>
</feature>
<organism evidence="7 8">
    <name type="scientific">Xylaria grammica</name>
    <dbReference type="NCBI Taxonomy" id="363999"/>
    <lineage>
        <taxon>Eukaryota</taxon>
        <taxon>Fungi</taxon>
        <taxon>Dikarya</taxon>
        <taxon>Ascomycota</taxon>
        <taxon>Pezizomycotina</taxon>
        <taxon>Sordariomycetes</taxon>
        <taxon>Xylariomycetidae</taxon>
        <taxon>Xylariales</taxon>
        <taxon>Xylariaceae</taxon>
        <taxon>Xylaria</taxon>
    </lineage>
</organism>
<dbReference type="SUPFAM" id="SSF50978">
    <property type="entry name" value="WD40 repeat-like"/>
    <property type="match status" value="1"/>
</dbReference>
<dbReference type="PROSITE" id="PS50082">
    <property type="entry name" value="WD_REPEATS_2"/>
    <property type="match status" value="3"/>
</dbReference>
<dbReference type="Pfam" id="PF24883">
    <property type="entry name" value="NPHP3_N"/>
    <property type="match status" value="1"/>
</dbReference>
<dbReference type="SMART" id="SM00320">
    <property type="entry name" value="WD40"/>
    <property type="match status" value="5"/>
</dbReference>
<dbReference type="Proteomes" id="UP000286045">
    <property type="component" value="Unassembled WGS sequence"/>
</dbReference>
<accession>A0A439DKZ2</accession>
<feature type="domain" description="DUF7708" evidence="5">
    <location>
        <begin position="63"/>
        <end position="202"/>
    </location>
</feature>
<dbReference type="Pfam" id="PF00400">
    <property type="entry name" value="WD40"/>
    <property type="match status" value="5"/>
</dbReference>
<dbReference type="Gene3D" id="3.40.50.300">
    <property type="entry name" value="P-loop containing nucleotide triphosphate hydrolases"/>
    <property type="match status" value="1"/>
</dbReference>
<evidence type="ECO:0000259" key="6">
    <source>
        <dbReference type="Pfam" id="PF24883"/>
    </source>
</evidence>
<evidence type="ECO:0000313" key="8">
    <source>
        <dbReference type="Proteomes" id="UP000286045"/>
    </source>
</evidence>
<dbReference type="InterPro" id="IPR027417">
    <property type="entry name" value="P-loop_NTPase"/>
</dbReference>
<dbReference type="Gene3D" id="2.130.10.10">
    <property type="entry name" value="YVTN repeat-like/Quinoprotein amine dehydrogenase"/>
    <property type="match status" value="1"/>
</dbReference>
<dbReference type="AlphaFoldDB" id="A0A439DKZ2"/>
<proteinExistence type="predicted"/>
<evidence type="ECO:0000256" key="2">
    <source>
        <dbReference type="ARBA" id="ARBA00022737"/>
    </source>
</evidence>
<reference evidence="7 8" key="1">
    <citation type="submission" date="2018-12" db="EMBL/GenBank/DDBJ databases">
        <title>Draft genome sequence of Xylaria grammica IHI A82.</title>
        <authorList>
            <person name="Buettner E."/>
            <person name="Kellner H."/>
        </authorList>
    </citation>
    <scope>NUCLEOTIDE SEQUENCE [LARGE SCALE GENOMIC DNA]</scope>
    <source>
        <strain evidence="7 8">IHI A82</strain>
    </source>
</reference>
<dbReference type="CDD" id="cd00200">
    <property type="entry name" value="WD40"/>
    <property type="match status" value="1"/>
</dbReference>
<feature type="repeat" description="WD" evidence="3">
    <location>
        <begin position="908"/>
        <end position="949"/>
    </location>
</feature>
<dbReference type="InterPro" id="IPR019775">
    <property type="entry name" value="WD40_repeat_CS"/>
</dbReference>
<sequence>MSSTNSAGAASVITEAVERFRDSVSPDDRAQIENTELKDVLNALFSIQKDLQQRRENRNLRKLHPFVQGLERYSGAIDTLSNGLSPYLPWIWAPIKLMLQVTTDYLNAFDKLIDAYGRIAETMPRLKNLGDTFKDNPTLLTKLALYYADILEFHRRAYNSQKKKAWKFFFNTTWANFDFRFDSILASMARNSEAVDQEAATIDIIEAKQWREALASQVTTREKDRIGRQRQSVIAWLALEHLPQDDNREKLLRDCLPGSCDWVLKQEKVASWVKIDSKLPVVWLHGKPGAGKSVICANLIDLLEDSGITTFSYFCKYHQSDTPSQILKVLVLKIIESNPDFSTIAFTEFVQKYREPSLKILRTMLTGAGDKQGFLHGIQTCRIVIDGLDECDQEEQKYIVEDLLHRDVPEISRAVRKKKRNVGMISLSNERTSLDHTIQLFVENRLRDLVNERESFQIGEKAIEDIVNIMINRADAWLALVKRPLKRHELLHGLSITPETPTPNEWDVLDGSIIDKCKPLVEELPDGSITLIHFTVEELRLDCAIGEETIAFACVAVLKDSLCLLDPEFPKLNQLLGILSGSFTLLFYAIDFWLDHVLVFASSAHLPEESSLGRALTSLEQLHGQLSSRLKPNGSEKASPRAPVSTDNRLETLSHLSVYSLCASILRFRADCKDESASNGQEFEELALEQDLTLFSTLIGFRHQKDLDIHKRTYHEQGSILVPPRVRRTFNTHTEGSEQSATPSNNGGTFSIGDNNESTLPAATQQNVAKYRDLLPFNDGGMKKALSRWRRPQRQQEGFMVFLNEKFKSSLDVNLIRTLKHNSVMCCVDISPDDRLIAAGSENLARVFDTGTGEEKFRFELDMRCTGGDIYVQAVRFSNNGHSLAAGFNDGRLILWQLEGSGRQLKVFEGHEGEIYGLEIALDGYTAVTCSGDETARVWDLREETSSKPRAIFLPTDGLIDVAISPDSRFVATSYLDNSVYLWSIQTGELHQKFAAHEISIYPVRFSPDGQTLISASLDRSITTWEIDPANPRKYPSPQPLKRMKLHQVGSILSYIYSRS</sequence>
<dbReference type="PROSITE" id="PS50294">
    <property type="entry name" value="WD_REPEATS_REGION"/>
    <property type="match status" value="2"/>
</dbReference>
<dbReference type="STRING" id="363999.A0A439DKZ2"/>
<dbReference type="PROSITE" id="PS00678">
    <property type="entry name" value="WD_REPEATS_1"/>
    <property type="match status" value="2"/>
</dbReference>
<evidence type="ECO:0000256" key="1">
    <source>
        <dbReference type="ARBA" id="ARBA00022574"/>
    </source>
</evidence>
<dbReference type="SUPFAM" id="SSF52540">
    <property type="entry name" value="P-loop containing nucleoside triphosphate hydrolases"/>
    <property type="match status" value="1"/>
</dbReference>
<comment type="caution">
    <text evidence="7">The sequence shown here is derived from an EMBL/GenBank/DDBJ whole genome shotgun (WGS) entry which is preliminary data.</text>
</comment>
<feature type="repeat" description="WD" evidence="3">
    <location>
        <begin position="994"/>
        <end position="1035"/>
    </location>
</feature>
<keyword evidence="8" id="KW-1185">Reference proteome</keyword>
<gene>
    <name evidence="7" type="ORF">EKO27_g13</name>
</gene>
<dbReference type="PANTHER" id="PTHR10039">
    <property type="entry name" value="AMELOGENIN"/>
    <property type="match status" value="1"/>
</dbReference>
<keyword evidence="1 3" id="KW-0853">WD repeat</keyword>
<keyword evidence="2" id="KW-0677">Repeat</keyword>
<evidence type="ECO:0000256" key="3">
    <source>
        <dbReference type="PROSITE-ProRule" id="PRU00221"/>
    </source>
</evidence>
<feature type="repeat" description="WD" evidence="3">
    <location>
        <begin position="962"/>
        <end position="993"/>
    </location>
</feature>
<dbReference type="InterPro" id="IPR056125">
    <property type="entry name" value="DUF7708"/>
</dbReference>
<dbReference type="InterPro" id="IPR056884">
    <property type="entry name" value="NPHP3-like_N"/>
</dbReference>
<dbReference type="InterPro" id="IPR001680">
    <property type="entry name" value="WD40_rpt"/>
</dbReference>
<name>A0A439DKZ2_9PEZI</name>
<dbReference type="Pfam" id="PF24809">
    <property type="entry name" value="DUF7708"/>
    <property type="match status" value="1"/>
</dbReference>
<dbReference type="PANTHER" id="PTHR10039:SF14">
    <property type="entry name" value="NACHT DOMAIN-CONTAINING PROTEIN"/>
    <property type="match status" value="1"/>
</dbReference>
<evidence type="ECO:0000313" key="7">
    <source>
        <dbReference type="EMBL" id="RWA15051.1"/>
    </source>
</evidence>
<dbReference type="EMBL" id="RYZI01000001">
    <property type="protein sequence ID" value="RWA15051.1"/>
    <property type="molecule type" value="Genomic_DNA"/>
</dbReference>